<accession>A0AAV3ZI60</accession>
<name>A0AAV3ZI60_9GAST</name>
<gene>
    <name evidence="1" type="ORF">PoB_002082100</name>
</gene>
<protein>
    <submittedName>
        <fullName evidence="1">Uncharacterized protein</fullName>
    </submittedName>
</protein>
<keyword evidence="2" id="KW-1185">Reference proteome</keyword>
<dbReference type="Proteomes" id="UP000735302">
    <property type="component" value="Unassembled WGS sequence"/>
</dbReference>
<evidence type="ECO:0000313" key="2">
    <source>
        <dbReference type="Proteomes" id="UP000735302"/>
    </source>
</evidence>
<comment type="caution">
    <text evidence="1">The sequence shown here is derived from an EMBL/GenBank/DDBJ whole genome shotgun (WGS) entry which is preliminary data.</text>
</comment>
<dbReference type="EMBL" id="BLXT01002434">
    <property type="protein sequence ID" value="GFN94315.1"/>
    <property type="molecule type" value="Genomic_DNA"/>
</dbReference>
<reference evidence="1 2" key="1">
    <citation type="journal article" date="2021" name="Elife">
        <title>Chloroplast acquisition without the gene transfer in kleptoplastic sea slugs, Plakobranchus ocellatus.</title>
        <authorList>
            <person name="Maeda T."/>
            <person name="Takahashi S."/>
            <person name="Yoshida T."/>
            <person name="Shimamura S."/>
            <person name="Takaki Y."/>
            <person name="Nagai Y."/>
            <person name="Toyoda A."/>
            <person name="Suzuki Y."/>
            <person name="Arimoto A."/>
            <person name="Ishii H."/>
            <person name="Satoh N."/>
            <person name="Nishiyama T."/>
            <person name="Hasebe M."/>
            <person name="Maruyama T."/>
            <person name="Minagawa J."/>
            <person name="Obokata J."/>
            <person name="Shigenobu S."/>
        </authorList>
    </citation>
    <scope>NUCLEOTIDE SEQUENCE [LARGE SCALE GENOMIC DNA]</scope>
</reference>
<sequence>MDMLVRESFMRDLAIYTTEKVLRNLESVCKKAGLYLLARKRNLCDQSRRSTQADAELIWTLCGRMNARRESPVVNVQNSIKRARIIGSPVLSARDLVISLVTTHIQVTLRRKQCRNDSGCTAREREKRYCSTHRSCSEFDRQPTK</sequence>
<proteinExistence type="predicted"/>
<evidence type="ECO:0000313" key="1">
    <source>
        <dbReference type="EMBL" id="GFN94315.1"/>
    </source>
</evidence>
<organism evidence="1 2">
    <name type="scientific">Plakobranchus ocellatus</name>
    <dbReference type="NCBI Taxonomy" id="259542"/>
    <lineage>
        <taxon>Eukaryota</taxon>
        <taxon>Metazoa</taxon>
        <taxon>Spiralia</taxon>
        <taxon>Lophotrochozoa</taxon>
        <taxon>Mollusca</taxon>
        <taxon>Gastropoda</taxon>
        <taxon>Heterobranchia</taxon>
        <taxon>Euthyneura</taxon>
        <taxon>Panpulmonata</taxon>
        <taxon>Sacoglossa</taxon>
        <taxon>Placobranchoidea</taxon>
        <taxon>Plakobranchidae</taxon>
        <taxon>Plakobranchus</taxon>
    </lineage>
</organism>
<dbReference type="AlphaFoldDB" id="A0AAV3ZI60"/>